<gene>
    <name evidence="2" type="primary">Acey_s0501.g2595</name>
    <name evidence="2" type="ORF">Y032_0501g2595</name>
</gene>
<dbReference type="EMBL" id="JARK01000101">
    <property type="protein sequence ID" value="EYC43162.1"/>
    <property type="molecule type" value="Genomic_DNA"/>
</dbReference>
<dbReference type="Proteomes" id="UP000024635">
    <property type="component" value="Unassembled WGS sequence"/>
</dbReference>
<evidence type="ECO:0000313" key="2">
    <source>
        <dbReference type="EMBL" id="EYC43162.1"/>
    </source>
</evidence>
<evidence type="ECO:0000313" key="3">
    <source>
        <dbReference type="Proteomes" id="UP000024635"/>
    </source>
</evidence>
<evidence type="ECO:0000256" key="1">
    <source>
        <dbReference type="SAM" id="MobiDB-lite"/>
    </source>
</evidence>
<accession>A0A016WV78</accession>
<keyword evidence="3" id="KW-1185">Reference proteome</keyword>
<sequence>MYHLSKTTGHSVKSRGDHACQHSTSSSLVCVLRFIVIFTISTNDLAVTWATWQLTAYVRAGPGSQTASAAPSFRIDGTAELATLTLSAVFFFLR</sequence>
<organism evidence="2 3">
    <name type="scientific">Ancylostoma ceylanicum</name>
    <dbReference type="NCBI Taxonomy" id="53326"/>
    <lineage>
        <taxon>Eukaryota</taxon>
        <taxon>Metazoa</taxon>
        <taxon>Ecdysozoa</taxon>
        <taxon>Nematoda</taxon>
        <taxon>Chromadorea</taxon>
        <taxon>Rhabditida</taxon>
        <taxon>Rhabditina</taxon>
        <taxon>Rhabditomorpha</taxon>
        <taxon>Strongyloidea</taxon>
        <taxon>Ancylostomatidae</taxon>
        <taxon>Ancylostomatinae</taxon>
        <taxon>Ancylostoma</taxon>
    </lineage>
</organism>
<proteinExistence type="predicted"/>
<feature type="compositionally biased region" description="Polar residues" evidence="1">
    <location>
        <begin position="1"/>
        <end position="11"/>
    </location>
</feature>
<dbReference type="AlphaFoldDB" id="A0A016WV78"/>
<feature type="region of interest" description="Disordered" evidence="1">
    <location>
        <begin position="1"/>
        <end position="20"/>
    </location>
</feature>
<reference evidence="3" key="1">
    <citation type="journal article" date="2015" name="Nat. Genet.">
        <title>The genome and transcriptome of the zoonotic hookworm Ancylostoma ceylanicum identify infection-specific gene families.</title>
        <authorList>
            <person name="Schwarz E.M."/>
            <person name="Hu Y."/>
            <person name="Antoshechkin I."/>
            <person name="Miller M.M."/>
            <person name="Sternberg P.W."/>
            <person name="Aroian R.V."/>
        </authorList>
    </citation>
    <scope>NUCLEOTIDE SEQUENCE</scope>
    <source>
        <strain evidence="3">HY135</strain>
    </source>
</reference>
<comment type="caution">
    <text evidence="2">The sequence shown here is derived from an EMBL/GenBank/DDBJ whole genome shotgun (WGS) entry which is preliminary data.</text>
</comment>
<name>A0A016WV78_9BILA</name>
<protein>
    <submittedName>
        <fullName evidence="2">Uncharacterized protein</fullName>
    </submittedName>
</protein>